<accession>A0A645JA79</accession>
<keyword evidence="1" id="KW-0472">Membrane</keyword>
<evidence type="ECO:0000313" key="2">
    <source>
        <dbReference type="EMBL" id="MPN60558.1"/>
    </source>
</evidence>
<dbReference type="EMBL" id="VSSQ01135985">
    <property type="protein sequence ID" value="MPN60558.1"/>
    <property type="molecule type" value="Genomic_DNA"/>
</dbReference>
<gene>
    <name evidence="2" type="ORF">SDC9_208287</name>
</gene>
<keyword evidence="1" id="KW-1133">Transmembrane helix</keyword>
<proteinExistence type="predicted"/>
<organism evidence="2">
    <name type="scientific">bioreactor metagenome</name>
    <dbReference type="NCBI Taxonomy" id="1076179"/>
    <lineage>
        <taxon>unclassified sequences</taxon>
        <taxon>metagenomes</taxon>
        <taxon>ecological metagenomes</taxon>
    </lineage>
</organism>
<comment type="caution">
    <text evidence="2">The sequence shown here is derived from an EMBL/GenBank/DDBJ whole genome shotgun (WGS) entry which is preliminary data.</text>
</comment>
<keyword evidence="1" id="KW-0812">Transmembrane</keyword>
<sequence length="66" mass="7232">MVGRHVCFLRTVAAGETAGMKGYALHAAVNLHRIRVPDDNQFTPDILIGHAVLVLLFSCLYVVIAR</sequence>
<name>A0A645JA79_9ZZZZ</name>
<dbReference type="AlphaFoldDB" id="A0A645JA79"/>
<reference evidence="2" key="1">
    <citation type="submission" date="2019-08" db="EMBL/GenBank/DDBJ databases">
        <authorList>
            <person name="Kucharzyk K."/>
            <person name="Murdoch R.W."/>
            <person name="Higgins S."/>
            <person name="Loffler F."/>
        </authorList>
    </citation>
    <scope>NUCLEOTIDE SEQUENCE</scope>
</reference>
<evidence type="ECO:0000256" key="1">
    <source>
        <dbReference type="SAM" id="Phobius"/>
    </source>
</evidence>
<protein>
    <submittedName>
        <fullName evidence="2">Uncharacterized protein</fullName>
    </submittedName>
</protein>
<feature type="transmembrane region" description="Helical" evidence="1">
    <location>
        <begin position="46"/>
        <end position="64"/>
    </location>
</feature>